<evidence type="ECO:0000256" key="4">
    <source>
        <dbReference type="ARBA" id="ARBA00023242"/>
    </source>
</evidence>
<dbReference type="GO" id="GO:0000785">
    <property type="term" value="C:chromatin"/>
    <property type="evidence" value="ECO:0007669"/>
    <property type="project" value="TreeGrafter"/>
</dbReference>
<evidence type="ECO:0000256" key="6">
    <source>
        <dbReference type="SAM" id="MobiDB-lite"/>
    </source>
</evidence>
<gene>
    <name evidence="7" type="ORF">SISSUDRAFT_1061163</name>
</gene>
<dbReference type="InterPro" id="IPR039776">
    <property type="entry name" value="Pds5"/>
</dbReference>
<feature type="compositionally biased region" description="Basic residues" evidence="6">
    <location>
        <begin position="1143"/>
        <end position="1168"/>
    </location>
</feature>
<evidence type="ECO:0000313" key="8">
    <source>
        <dbReference type="Proteomes" id="UP000076798"/>
    </source>
</evidence>
<dbReference type="SUPFAM" id="SSF48371">
    <property type="entry name" value="ARM repeat"/>
    <property type="match status" value="1"/>
</dbReference>
<feature type="compositionally biased region" description="Basic and acidic residues" evidence="6">
    <location>
        <begin position="1199"/>
        <end position="1211"/>
    </location>
</feature>
<dbReference type="STRING" id="1314776.A0A166ECR1"/>
<evidence type="ECO:0008006" key="9">
    <source>
        <dbReference type="Google" id="ProtNLM"/>
    </source>
</evidence>
<proteinExistence type="predicted"/>
<accession>A0A166ECR1</accession>
<keyword evidence="4" id="KW-0539">Nucleus</keyword>
<evidence type="ECO:0000256" key="1">
    <source>
        <dbReference type="ARBA" id="ARBA00004123"/>
    </source>
</evidence>
<dbReference type="PANTHER" id="PTHR12663">
    <property type="entry name" value="ANDROGEN INDUCED INHIBITOR OF PROLIFERATION AS3 / PDS5-RELATED"/>
    <property type="match status" value="1"/>
</dbReference>
<keyword evidence="8" id="KW-1185">Reference proteome</keyword>
<keyword evidence="2" id="KW-0132">Cell division</keyword>
<feature type="compositionally biased region" description="Basic residues" evidence="6">
    <location>
        <begin position="1223"/>
        <end position="1234"/>
    </location>
</feature>
<feature type="compositionally biased region" description="Basic and acidic residues" evidence="6">
    <location>
        <begin position="1130"/>
        <end position="1142"/>
    </location>
</feature>
<dbReference type="GO" id="GO:0051301">
    <property type="term" value="P:cell division"/>
    <property type="evidence" value="ECO:0007669"/>
    <property type="project" value="UniProtKB-KW"/>
</dbReference>
<dbReference type="CDD" id="cd19953">
    <property type="entry name" value="PDS5"/>
    <property type="match status" value="1"/>
</dbReference>
<dbReference type="PANTHER" id="PTHR12663:SF0">
    <property type="entry name" value="PRECOCIOUS DISSOCIATION OF SISTERS 5, ISOFORM A"/>
    <property type="match status" value="1"/>
</dbReference>
<evidence type="ECO:0000313" key="7">
    <source>
        <dbReference type="EMBL" id="KZT39447.1"/>
    </source>
</evidence>
<comment type="subcellular location">
    <subcellularLocation>
        <location evidence="1">Nucleus</location>
    </subcellularLocation>
</comment>
<dbReference type="OrthoDB" id="200660at2759"/>
<evidence type="ECO:0000256" key="5">
    <source>
        <dbReference type="ARBA" id="ARBA00023306"/>
    </source>
</evidence>
<dbReference type="Pfam" id="PF20168">
    <property type="entry name" value="PDS5"/>
    <property type="match status" value="1"/>
</dbReference>
<protein>
    <recommendedName>
        <fullName evidence="9">ARM repeat-containing protein</fullName>
    </recommendedName>
</protein>
<dbReference type="GO" id="GO:0005634">
    <property type="term" value="C:nucleus"/>
    <property type="evidence" value="ECO:0007669"/>
    <property type="project" value="UniProtKB-SubCell"/>
</dbReference>
<keyword evidence="5" id="KW-0131">Cell cycle</keyword>
<evidence type="ECO:0000256" key="3">
    <source>
        <dbReference type="ARBA" id="ARBA00022776"/>
    </source>
</evidence>
<dbReference type="Proteomes" id="UP000076798">
    <property type="component" value="Unassembled WGS sequence"/>
</dbReference>
<dbReference type="InterPro" id="IPR016024">
    <property type="entry name" value="ARM-type_fold"/>
</dbReference>
<dbReference type="GO" id="GO:0007064">
    <property type="term" value="P:mitotic sister chromatid cohesion"/>
    <property type="evidence" value="ECO:0007669"/>
    <property type="project" value="InterPro"/>
</dbReference>
<dbReference type="AlphaFoldDB" id="A0A166ECR1"/>
<dbReference type="Gene3D" id="1.25.10.10">
    <property type="entry name" value="Leucine-rich Repeat Variant"/>
    <property type="match status" value="1"/>
</dbReference>
<dbReference type="EMBL" id="KV428046">
    <property type="protein sequence ID" value="KZT39447.1"/>
    <property type="molecule type" value="Genomic_DNA"/>
</dbReference>
<evidence type="ECO:0000256" key="2">
    <source>
        <dbReference type="ARBA" id="ARBA00022618"/>
    </source>
</evidence>
<keyword evidence="3" id="KW-0498">Mitosis</keyword>
<reference evidence="7 8" key="1">
    <citation type="journal article" date="2016" name="Mol. Biol. Evol.">
        <title>Comparative Genomics of Early-Diverging Mushroom-Forming Fungi Provides Insights into the Origins of Lignocellulose Decay Capabilities.</title>
        <authorList>
            <person name="Nagy L.G."/>
            <person name="Riley R."/>
            <person name="Tritt A."/>
            <person name="Adam C."/>
            <person name="Daum C."/>
            <person name="Floudas D."/>
            <person name="Sun H."/>
            <person name="Yadav J.S."/>
            <person name="Pangilinan J."/>
            <person name="Larsson K.H."/>
            <person name="Matsuura K."/>
            <person name="Barry K."/>
            <person name="Labutti K."/>
            <person name="Kuo R."/>
            <person name="Ohm R.A."/>
            <person name="Bhattacharya S.S."/>
            <person name="Shirouzu T."/>
            <person name="Yoshinaga Y."/>
            <person name="Martin F.M."/>
            <person name="Grigoriev I.V."/>
            <person name="Hibbett D.S."/>
        </authorList>
    </citation>
    <scope>NUCLEOTIDE SEQUENCE [LARGE SCALE GENOMIC DNA]</scope>
    <source>
        <strain evidence="7 8">HHB10207 ss-3</strain>
    </source>
</reference>
<dbReference type="InterPro" id="IPR011989">
    <property type="entry name" value="ARM-like"/>
</dbReference>
<organism evidence="7 8">
    <name type="scientific">Sistotremastrum suecicum HHB10207 ss-3</name>
    <dbReference type="NCBI Taxonomy" id="1314776"/>
    <lineage>
        <taxon>Eukaryota</taxon>
        <taxon>Fungi</taxon>
        <taxon>Dikarya</taxon>
        <taxon>Basidiomycota</taxon>
        <taxon>Agaricomycotina</taxon>
        <taxon>Agaricomycetes</taxon>
        <taxon>Sistotremastrales</taxon>
        <taxon>Sistotremastraceae</taxon>
        <taxon>Sistotremastrum</taxon>
    </lineage>
</organism>
<sequence>MVATRGTKDPDEGHVRLQFNDKIAGKGLSTDALLKKLKALHTELSQMDQERVDKESLTGARRELTSTSIMLHKDKGVKAYAACCMAELLRLFAPDAPFTAPQLNNMFQFFFRQLYAGFRPDSPYIYQYYHLLESLSTVKSVVLVCDLEHADKLMAEVFRDFFAMVKAGELARKVETYMSDILIALIDESQSLPSEVLESIMAQFLEKASPAGHRLAVEVCKATSDKLQRHVCQYFTDIILSHSPSADDEEAEGDIPTIRTAHSLIHSISLSCPSLLQNVIPQLEEELRVEDLTLRGLATQYLGKMFGNPHTGAELVRKYGSCWKVWQQRKADKSATVRVTWVESCKSFITGSPETRDEIEAALATKLLDPDEKVRAATCRLYADIDYETAIHHVNVGQLKAIGDRFMDKKHVVRMEAMIALGRLWSIAWPEIENDDEAAAAHFGWIPQSIFHAASYSVESKQVAEQVIWTSILSLPPKDKLDDEGPWTDRLLAVMKGLDEKATSTLLGLMPLRTVRPSIYERYLQCCVDNNGGVIDENEEQIKRRLAIVIQHLAGTCADPEKAAEDLHAFAKLNEQRLYKLFRTCMDAAVDLKEVGRASAEFLRRIEQSSTSMLGTMSAVLRRAAFWVLNTSSITTLLRHVQKQTDYAGPAFKLLTTVSKYCSTMHQSHVGEFIKSLADSQANDQLIEISLGALASMAKAGTWPGDKRVADRAQKYVLGTNMRHAKFAARILAFVPGKEELSGPVIESIAESLEGIDDESLAARTAAIAEFTKAVPEVFETKSDVIIGFLRKDTLEKECIIPPDSDDEDAEDEWIEEDVAPPLLRAKLMALKIFRNRCTSNASSESAGEIAKPILDLLFTIIALSGSLTEGAEDDPRVKCRLRLQAAQCLLHLCSIENYQAAIIPHFTTLAITVQDTCANVRIAFFGKLISYLQARRLDAKFNVIPFLTPHDPEKELREKAKHYVQFALKRGTPEIRLTQFEMIFVRLLHLLAHHPDCDRENLESLQDMSKYIIFYLDLVGTADNHPLLFHLASRMKTVRDADRDKLYSENLYAMSEMAQEIIKARASARGYSLTSYPGKVRLPADLFRLLPNAETATKIHKTSYLPAEAITWLTSEGGKSLKSPKQPKPKAEPQENPDGKPSRKRKASSTKTNGHAKRTRTASKRRKAQETDEDEEEDEQTPPASDDEDIAQRSSSPLRDKSPSVERIDSDDGQVQELGRGQRTRAKARKAQNARRSSLKQEANPD</sequence>
<feature type="region of interest" description="Disordered" evidence="6">
    <location>
        <begin position="1117"/>
        <end position="1247"/>
    </location>
</feature>
<dbReference type="GO" id="GO:0006281">
    <property type="term" value="P:DNA repair"/>
    <property type="evidence" value="ECO:0007669"/>
    <property type="project" value="TreeGrafter"/>
</dbReference>
<name>A0A166ECR1_9AGAM</name>
<feature type="compositionally biased region" description="Acidic residues" evidence="6">
    <location>
        <begin position="1172"/>
        <end position="1190"/>
    </location>
</feature>